<evidence type="ECO:0000313" key="3">
    <source>
        <dbReference type="EMBL" id="RMZ99368.1"/>
    </source>
</evidence>
<dbReference type="SUPFAM" id="SSF63451">
    <property type="entry name" value="LEM domain"/>
    <property type="match status" value="1"/>
</dbReference>
<gene>
    <name evidence="3" type="ORF">BpHYR1_024837</name>
</gene>
<comment type="caution">
    <text evidence="3">The sequence shown here is derived from an EMBL/GenBank/DDBJ whole genome shotgun (WGS) entry which is preliminary data.</text>
</comment>
<dbReference type="PROSITE" id="PS50954">
    <property type="entry name" value="LEM"/>
    <property type="match status" value="1"/>
</dbReference>
<protein>
    <recommendedName>
        <fullName evidence="2">LEM domain-containing protein</fullName>
    </recommendedName>
</protein>
<dbReference type="OrthoDB" id="6363067at2759"/>
<reference evidence="3 4" key="1">
    <citation type="journal article" date="2018" name="Sci. Rep.">
        <title>Genomic signatures of local adaptation to the degree of environmental predictability in rotifers.</title>
        <authorList>
            <person name="Franch-Gras L."/>
            <person name="Hahn C."/>
            <person name="Garcia-Roger E.M."/>
            <person name="Carmona M.J."/>
            <person name="Serra M."/>
            <person name="Gomez A."/>
        </authorList>
    </citation>
    <scope>NUCLEOTIDE SEQUENCE [LARGE SCALE GENOMIC DNA]</scope>
    <source>
        <strain evidence="3">HYR1</strain>
    </source>
</reference>
<dbReference type="InterPro" id="IPR032675">
    <property type="entry name" value="LRR_dom_sf"/>
</dbReference>
<accession>A0A3M7PK51</accession>
<evidence type="ECO:0000256" key="1">
    <source>
        <dbReference type="SAM" id="MobiDB-lite"/>
    </source>
</evidence>
<evidence type="ECO:0000259" key="2">
    <source>
        <dbReference type="PROSITE" id="PS50954"/>
    </source>
</evidence>
<dbReference type="EMBL" id="REGN01010255">
    <property type="protein sequence ID" value="RMZ99368.1"/>
    <property type="molecule type" value="Genomic_DNA"/>
</dbReference>
<dbReference type="InterPro" id="IPR001611">
    <property type="entry name" value="Leu-rich_rpt"/>
</dbReference>
<dbReference type="PANTHER" id="PTHR12019">
    <property type="entry name" value="LAMINA-ASSOCIATED POLYPEPTIDE THYMOPOIETIN"/>
    <property type="match status" value="1"/>
</dbReference>
<feature type="region of interest" description="Disordered" evidence="1">
    <location>
        <begin position="52"/>
        <end position="110"/>
    </location>
</feature>
<dbReference type="InterPro" id="IPR051656">
    <property type="entry name" value="LEM_domain"/>
</dbReference>
<dbReference type="InterPro" id="IPR011015">
    <property type="entry name" value="LEM/LEM-like_dom_sf"/>
</dbReference>
<feature type="compositionally biased region" description="Basic and acidic residues" evidence="1">
    <location>
        <begin position="60"/>
        <end position="81"/>
    </location>
</feature>
<feature type="domain" description="LEM" evidence="2">
    <location>
        <begin position="4"/>
        <end position="48"/>
    </location>
</feature>
<dbReference type="InterPro" id="IPR003887">
    <property type="entry name" value="LEM_dom"/>
</dbReference>
<dbReference type="SMART" id="SM00540">
    <property type="entry name" value="LEM"/>
    <property type="match status" value="1"/>
</dbReference>
<feature type="region of interest" description="Disordered" evidence="1">
    <location>
        <begin position="161"/>
        <end position="210"/>
    </location>
</feature>
<dbReference type="Gene3D" id="1.10.720.40">
    <property type="match status" value="1"/>
</dbReference>
<evidence type="ECO:0000313" key="4">
    <source>
        <dbReference type="Proteomes" id="UP000276133"/>
    </source>
</evidence>
<organism evidence="3 4">
    <name type="scientific">Brachionus plicatilis</name>
    <name type="common">Marine rotifer</name>
    <name type="synonym">Brachionus muelleri</name>
    <dbReference type="NCBI Taxonomy" id="10195"/>
    <lineage>
        <taxon>Eukaryota</taxon>
        <taxon>Metazoa</taxon>
        <taxon>Spiralia</taxon>
        <taxon>Gnathifera</taxon>
        <taxon>Rotifera</taxon>
        <taxon>Eurotatoria</taxon>
        <taxon>Monogononta</taxon>
        <taxon>Pseudotrocha</taxon>
        <taxon>Ploima</taxon>
        <taxon>Brachionidae</taxon>
        <taxon>Brachionus</taxon>
    </lineage>
</organism>
<feature type="compositionally biased region" description="Polar residues" evidence="1">
    <location>
        <begin position="161"/>
        <end position="175"/>
    </location>
</feature>
<proteinExistence type="predicted"/>
<dbReference type="Proteomes" id="UP000276133">
    <property type="component" value="Unassembled WGS sequence"/>
</dbReference>
<dbReference type="FunFam" id="1.10.720.40:FF:000001">
    <property type="entry name" value="LEM domain containing 2, isoform CRA_a"/>
    <property type="match status" value="1"/>
</dbReference>
<dbReference type="PROSITE" id="PS51450">
    <property type="entry name" value="LRR"/>
    <property type="match status" value="1"/>
</dbReference>
<dbReference type="Pfam" id="PF03020">
    <property type="entry name" value="LEM"/>
    <property type="match status" value="1"/>
</dbReference>
<feature type="compositionally biased region" description="Basic and acidic residues" evidence="1">
    <location>
        <begin position="180"/>
        <end position="189"/>
    </location>
</feature>
<dbReference type="AlphaFoldDB" id="A0A3M7PK51"/>
<dbReference type="PANTHER" id="PTHR12019:SF9">
    <property type="entry name" value="THYMOPOIETIN"/>
    <property type="match status" value="1"/>
</dbReference>
<keyword evidence="4" id="KW-1185">Reference proteome</keyword>
<dbReference type="Gene3D" id="3.80.10.10">
    <property type="entry name" value="Ribonuclease Inhibitor"/>
    <property type="match status" value="1"/>
</dbReference>
<dbReference type="CDD" id="cd12940">
    <property type="entry name" value="LEM_LAP2_LEMD1"/>
    <property type="match status" value="1"/>
</dbReference>
<name>A0A3M7PK51_BRAPC</name>
<sequence length="510" mass="58705">MIKPEDVPSLSDTELMKVLRQAGLNKGPITSTTRSLYEKKLMKFLEHSKLPENIAPVKTQSEKNFDKPKPHAVEPLKESNKNDVANTNSPKHVEKKPVKQSKPIKTLIQPDDEPVARVSVQKLSQNQLPNLAKRDDYAAKPLQTEKKMQPAQEKIMYPSASQNSQPIFTPPLSMQRNRNSSREMAESRSRSQTNSMLAKNEKKDPRSVSTKCVNSTLPLEFRLINNDETNTSVSDRCVKEERPFLGYIRADRQISHSDYLLNRRSFVKIDQSVPFRELNKSPEFNSKPLIDLSPQFSEKSKNASDQVSSSITITKLNQNQSDHSDWIRENFKYLLSVFVITIIVYYCLQATDEEILDSSSFNNNSKLIELHLNRNHLSRIPNISKLFRLEMLNLENQNGMLSEFTNFAFEKVSFKDRSQFLLIYMVKNGKLKFEIKIKRSKYKLYQNVIDLKRVTLIIDSIDSMNKCILKQLSLVETIIYANNDQKRSLIQNRISNPDDHINIGLCGHLT</sequence>